<gene>
    <name evidence="9" type="ORF">FNH04_10185</name>
</gene>
<dbReference type="Proteomes" id="UP000326979">
    <property type="component" value="Unassembled WGS sequence"/>
</dbReference>
<evidence type="ECO:0000313" key="10">
    <source>
        <dbReference type="Proteomes" id="UP000326979"/>
    </source>
</evidence>
<dbReference type="AlphaFoldDB" id="A0A5N8VYE2"/>
<dbReference type="PROSITE" id="PS50294">
    <property type="entry name" value="WD_REPEATS_REGION"/>
    <property type="match status" value="4"/>
</dbReference>
<dbReference type="Pfam" id="PF00069">
    <property type="entry name" value="Pkinase"/>
    <property type="match status" value="1"/>
</dbReference>
<dbReference type="InterPro" id="IPR036322">
    <property type="entry name" value="WD40_repeat_dom_sf"/>
</dbReference>
<dbReference type="SUPFAM" id="SSF56112">
    <property type="entry name" value="Protein kinase-like (PK-like)"/>
    <property type="match status" value="1"/>
</dbReference>
<proteinExistence type="predicted"/>
<dbReference type="GO" id="GO:0005524">
    <property type="term" value="F:ATP binding"/>
    <property type="evidence" value="ECO:0007669"/>
    <property type="project" value="UniProtKB-UniRule"/>
</dbReference>
<dbReference type="PROSITE" id="PS00108">
    <property type="entry name" value="PROTEIN_KINASE_ST"/>
    <property type="match status" value="1"/>
</dbReference>
<evidence type="ECO:0000256" key="5">
    <source>
        <dbReference type="PROSITE-ProRule" id="PRU00221"/>
    </source>
</evidence>
<comment type="caution">
    <text evidence="9">The sequence shown here is derived from an EMBL/GenBank/DDBJ whole genome shotgun (WGS) entry which is preliminary data.</text>
</comment>
<dbReference type="EMBL" id="VJZE01000048">
    <property type="protein sequence ID" value="MPY40267.1"/>
    <property type="molecule type" value="Genomic_DNA"/>
</dbReference>
<feature type="region of interest" description="Disordered" evidence="7">
    <location>
        <begin position="306"/>
        <end position="386"/>
    </location>
</feature>
<accession>A0A5N8VYE2</accession>
<feature type="binding site" evidence="6">
    <location>
        <position position="47"/>
    </location>
    <ligand>
        <name>ATP</name>
        <dbReference type="ChEBI" id="CHEBI:30616"/>
    </ligand>
</feature>
<feature type="repeat" description="WD" evidence="5">
    <location>
        <begin position="648"/>
        <end position="689"/>
    </location>
</feature>
<dbReference type="PROSITE" id="PS00107">
    <property type="entry name" value="PROTEIN_KINASE_ATP"/>
    <property type="match status" value="1"/>
</dbReference>
<evidence type="ECO:0000256" key="7">
    <source>
        <dbReference type="SAM" id="MobiDB-lite"/>
    </source>
</evidence>
<feature type="repeat" description="WD" evidence="5">
    <location>
        <begin position="606"/>
        <end position="647"/>
    </location>
</feature>
<dbReference type="PROSITE" id="PS00678">
    <property type="entry name" value="WD_REPEATS_1"/>
    <property type="match status" value="3"/>
</dbReference>
<keyword evidence="10" id="KW-1185">Reference proteome</keyword>
<keyword evidence="9" id="KW-0808">Transferase</keyword>
<dbReference type="InterPro" id="IPR008271">
    <property type="entry name" value="Ser/Thr_kinase_AS"/>
</dbReference>
<reference evidence="9 10" key="1">
    <citation type="submission" date="2019-07" db="EMBL/GenBank/DDBJ databases">
        <title>New species of Amycolatopsis and Streptomyces.</title>
        <authorList>
            <person name="Duangmal K."/>
            <person name="Teo W.F.A."/>
            <person name="Lipun K."/>
        </authorList>
    </citation>
    <scope>NUCLEOTIDE SEQUENCE [LARGE SCALE GENOMIC DNA]</scope>
    <source>
        <strain evidence="9 10">TISTR 2346</strain>
    </source>
</reference>
<keyword evidence="4 6" id="KW-0067">ATP-binding</keyword>
<dbReference type="PROSITE" id="PS50011">
    <property type="entry name" value="PROTEIN_KINASE_DOM"/>
    <property type="match status" value="1"/>
</dbReference>
<dbReference type="InterPro" id="IPR019775">
    <property type="entry name" value="WD40_repeat_CS"/>
</dbReference>
<dbReference type="SMART" id="SM00220">
    <property type="entry name" value="S_TKc"/>
    <property type="match status" value="1"/>
</dbReference>
<dbReference type="InterPro" id="IPR000719">
    <property type="entry name" value="Prot_kinase_dom"/>
</dbReference>
<protein>
    <submittedName>
        <fullName evidence="9">Protein kinase</fullName>
    </submittedName>
</protein>
<evidence type="ECO:0000259" key="8">
    <source>
        <dbReference type="PROSITE" id="PS50011"/>
    </source>
</evidence>
<evidence type="ECO:0000256" key="2">
    <source>
        <dbReference type="ARBA" id="ARBA00022737"/>
    </source>
</evidence>
<feature type="repeat" description="WD" evidence="5">
    <location>
        <begin position="562"/>
        <end position="605"/>
    </location>
</feature>
<dbReference type="SUPFAM" id="SSF50978">
    <property type="entry name" value="WD40 repeat-like"/>
    <property type="match status" value="1"/>
</dbReference>
<dbReference type="CDD" id="cd14014">
    <property type="entry name" value="STKc_PknB_like"/>
    <property type="match status" value="1"/>
</dbReference>
<dbReference type="SMART" id="SM00320">
    <property type="entry name" value="WD40"/>
    <property type="match status" value="7"/>
</dbReference>
<evidence type="ECO:0000313" key="9">
    <source>
        <dbReference type="EMBL" id="MPY40267.1"/>
    </source>
</evidence>
<name>A0A5N8VYE2_9ACTN</name>
<dbReference type="Gene3D" id="2.130.10.10">
    <property type="entry name" value="YVTN repeat-like/Quinoprotein amine dehydrogenase"/>
    <property type="match status" value="2"/>
</dbReference>
<feature type="domain" description="Protein kinase" evidence="8">
    <location>
        <begin position="19"/>
        <end position="283"/>
    </location>
</feature>
<dbReference type="InterPro" id="IPR015943">
    <property type="entry name" value="WD40/YVTN_repeat-like_dom_sf"/>
</dbReference>
<dbReference type="PANTHER" id="PTHR22847:SF637">
    <property type="entry name" value="WD REPEAT DOMAIN 5B"/>
    <property type="match status" value="1"/>
</dbReference>
<keyword evidence="3 6" id="KW-0547">Nucleotide-binding</keyword>
<evidence type="ECO:0000256" key="3">
    <source>
        <dbReference type="ARBA" id="ARBA00022741"/>
    </source>
</evidence>
<keyword evidence="2" id="KW-0677">Repeat</keyword>
<dbReference type="InterPro" id="IPR001680">
    <property type="entry name" value="WD40_rpt"/>
</dbReference>
<dbReference type="Gene3D" id="3.30.200.20">
    <property type="entry name" value="Phosphorylase Kinase, domain 1"/>
    <property type="match status" value="1"/>
</dbReference>
<dbReference type="Pfam" id="PF00400">
    <property type="entry name" value="WD40"/>
    <property type="match status" value="7"/>
</dbReference>
<evidence type="ECO:0000256" key="1">
    <source>
        <dbReference type="ARBA" id="ARBA00022574"/>
    </source>
</evidence>
<dbReference type="PROSITE" id="PS50082">
    <property type="entry name" value="WD_REPEATS_2"/>
    <property type="match status" value="6"/>
</dbReference>
<dbReference type="Gene3D" id="1.10.510.10">
    <property type="entry name" value="Transferase(Phosphotransferase) domain 1"/>
    <property type="match status" value="1"/>
</dbReference>
<dbReference type="PANTHER" id="PTHR22847">
    <property type="entry name" value="WD40 REPEAT PROTEIN"/>
    <property type="match status" value="1"/>
</dbReference>
<feature type="repeat" description="WD" evidence="5">
    <location>
        <begin position="476"/>
        <end position="501"/>
    </location>
</feature>
<sequence>MVQAFTALEADDPSEVGPFRIVARLGAGGMGQVYLGVSRGGRSVAVKVVRPDLADDQDFRRRFAREVHAARQVSGLFTAGVVDADPHGVPPWLATVYVPGMSLADAVAAFGALPERSVAALGAGLAEALGAIHAAGVVHRDLKPSNVLLASDGPRVIDFGISAVNEASVLTRTGTVVGTPGFMSPEQLTGRRIGPASDVFSLASVLAFAASGTGPFGTGSLQELLFRIVYREPDLGGVPEGLRTLVARCLAKEPGERPSVPRLLEELAGMAASPAPGDGTPVLGDWLPADLAQTVAVRAAVRLPETLPRTRPGPVPAAPDIRPEPPGDEAGGPESAEERQGPASESPGERQGPAAESPEGRQARQGPASESPEERQGPAAAAGAGGTLVPARRRMSRRYALLYALGVSAVAVPSGVYLLRSNGSSGPWRVRRTITGQAEWVRRVVFSPDGKVLASVEAHGRVGLCDAGTGRRTGTLLAHDSHVWSVAFSPDGKVLATGGGDDEAALRLWDPRTREAGLTLVGHTNRVWSVAFSPDGEVLASSSRDRTVRLWNVRDGGLRATLKGHTDGVNTVAFAPDGRTVASGGGDEDRMIRLWDSRTGEHSATLEGHTDSVWSVTYSPDGKTLASSGADRTVRLWNPRTGSLRATLRGHTEGVNAVAFAPDGRTLVSSGEDVTIRFWDVRTGENTDTLKPTAKADWQFVALSPDGRTLAGGDSEGTIRFWSR</sequence>
<feature type="repeat" description="WD" evidence="5">
    <location>
        <begin position="701"/>
        <end position="724"/>
    </location>
</feature>
<dbReference type="InterPro" id="IPR011009">
    <property type="entry name" value="Kinase-like_dom_sf"/>
</dbReference>
<keyword evidence="1 5" id="KW-0853">WD repeat</keyword>
<dbReference type="GO" id="GO:0004672">
    <property type="term" value="F:protein kinase activity"/>
    <property type="evidence" value="ECO:0007669"/>
    <property type="project" value="InterPro"/>
</dbReference>
<keyword evidence="9" id="KW-0418">Kinase</keyword>
<dbReference type="CDD" id="cd00200">
    <property type="entry name" value="WD40"/>
    <property type="match status" value="1"/>
</dbReference>
<dbReference type="InterPro" id="IPR017441">
    <property type="entry name" value="Protein_kinase_ATP_BS"/>
</dbReference>
<organism evidence="9 10">
    <name type="scientific">Streptomyces phyllanthi</name>
    <dbReference type="NCBI Taxonomy" id="1803180"/>
    <lineage>
        <taxon>Bacteria</taxon>
        <taxon>Bacillati</taxon>
        <taxon>Actinomycetota</taxon>
        <taxon>Actinomycetes</taxon>
        <taxon>Kitasatosporales</taxon>
        <taxon>Streptomycetaceae</taxon>
        <taxon>Streptomyces</taxon>
    </lineage>
</organism>
<dbReference type="PRINTS" id="PR00320">
    <property type="entry name" value="GPROTEINBRPT"/>
</dbReference>
<evidence type="ECO:0000256" key="4">
    <source>
        <dbReference type="ARBA" id="ARBA00022840"/>
    </source>
</evidence>
<feature type="repeat" description="WD" evidence="5">
    <location>
        <begin position="520"/>
        <end position="561"/>
    </location>
</feature>
<dbReference type="RefSeq" id="WP_152782550.1">
    <property type="nucleotide sequence ID" value="NZ_JBHUMN010000004.1"/>
</dbReference>
<dbReference type="InterPro" id="IPR020472">
    <property type="entry name" value="WD40_PAC1"/>
</dbReference>
<dbReference type="OrthoDB" id="951193at2"/>
<evidence type="ECO:0000256" key="6">
    <source>
        <dbReference type="PROSITE-ProRule" id="PRU10141"/>
    </source>
</evidence>